<comment type="caution">
    <text evidence="2">The sequence shown here is derived from an EMBL/GenBank/DDBJ whole genome shotgun (WGS) entry which is preliminary data.</text>
</comment>
<gene>
    <name evidence="2" type="ORF">COT81_04140</name>
</gene>
<dbReference type="AlphaFoldDB" id="A0A2H0W0C5"/>
<keyword evidence="1" id="KW-1133">Transmembrane helix</keyword>
<feature type="transmembrane region" description="Helical" evidence="1">
    <location>
        <begin position="34"/>
        <end position="55"/>
    </location>
</feature>
<evidence type="ECO:0000313" key="2">
    <source>
        <dbReference type="EMBL" id="PIS04819.1"/>
    </source>
</evidence>
<organism evidence="2 3">
    <name type="scientific">Candidatus Buchananbacteria bacterium CG10_big_fil_rev_8_21_14_0_10_42_9</name>
    <dbReference type="NCBI Taxonomy" id="1974526"/>
    <lineage>
        <taxon>Bacteria</taxon>
        <taxon>Candidatus Buchananiibacteriota</taxon>
    </lineage>
</organism>
<dbReference type="InterPro" id="IPR017853">
    <property type="entry name" value="GH"/>
</dbReference>
<name>A0A2H0W0C5_9BACT</name>
<dbReference type="SUPFAM" id="SSF51445">
    <property type="entry name" value="(Trans)glycosidases"/>
    <property type="match status" value="1"/>
</dbReference>
<evidence type="ECO:0000256" key="1">
    <source>
        <dbReference type="SAM" id="Phobius"/>
    </source>
</evidence>
<keyword evidence="1" id="KW-0472">Membrane</keyword>
<reference evidence="3" key="1">
    <citation type="submission" date="2017-09" db="EMBL/GenBank/DDBJ databases">
        <title>Depth-based differentiation of microbial function through sediment-hosted aquifers and enrichment of novel symbionts in the deep terrestrial subsurface.</title>
        <authorList>
            <person name="Probst A.J."/>
            <person name="Ladd B."/>
            <person name="Jarett J.K."/>
            <person name="Geller-Mcgrath D.E."/>
            <person name="Sieber C.M.K."/>
            <person name="Emerson J.B."/>
            <person name="Anantharaman K."/>
            <person name="Thomas B.C."/>
            <person name="Malmstrom R."/>
            <person name="Stieglmeier M."/>
            <person name="Klingl A."/>
            <person name="Woyke T."/>
            <person name="Ryan C.M."/>
            <person name="Banfield J.F."/>
        </authorList>
    </citation>
    <scope>NUCLEOTIDE SEQUENCE [LARGE SCALE GENOMIC DNA]</scope>
</reference>
<sequence length="483" mass="54217">MSKRKRQQNAWSVDSVKPRQTKSRPRNIFRFKRIVGNSLFLVALTIVGGYLIFVVRESYYAKKCDTKICEIVKSVRQKYGPSNNNKVPDSQPGVLAPLSNCAELGGKVCLEADLCNGESVEAWDGTCCLGECKLVRPGTIKGELGIAGIVAPSRELFQFLSGEEFDEYLNRSLALIKESGASYYRLSASEVGGFDFTLAESENGVYDFSLQDKIVQKFNQNKIPLVVMISPWPRPSVVNSNNRQVLNYDIDDYQNYVQQLVERYDGDEVEDMPGLTQAINYFEVATDPDAYNQFTLGALSPGKYFTTLQATSEAIKEANSDAQIIFGSVSFSISDSAESREEKIDYLSQVLNFNAVEMFDAWKVSYLGNSADDLNSILQSLVELERKPIYVDHLWWDDSIEGESEQEIDQADAFLEIYKVAKSYGAKLAYYGVQDTPPDILPPFRVRGLYRCQEFAKTSQNISYCTSALVKKLGTTYLELANR</sequence>
<proteinExistence type="predicted"/>
<protein>
    <submittedName>
        <fullName evidence="2">Uncharacterized protein</fullName>
    </submittedName>
</protein>
<dbReference type="PANTHER" id="PTHR12631">
    <property type="entry name" value="ALPHA-L-IDURONIDASE"/>
    <property type="match status" value="1"/>
</dbReference>
<dbReference type="EMBL" id="PEZZ01000034">
    <property type="protein sequence ID" value="PIS04819.1"/>
    <property type="molecule type" value="Genomic_DNA"/>
</dbReference>
<dbReference type="Gene3D" id="3.20.20.80">
    <property type="entry name" value="Glycosidases"/>
    <property type="match status" value="1"/>
</dbReference>
<keyword evidence="1" id="KW-0812">Transmembrane</keyword>
<dbReference type="InterPro" id="IPR051923">
    <property type="entry name" value="Glycosyl_Hydrolase_39"/>
</dbReference>
<dbReference type="GO" id="GO:0004553">
    <property type="term" value="F:hydrolase activity, hydrolyzing O-glycosyl compounds"/>
    <property type="evidence" value="ECO:0007669"/>
    <property type="project" value="TreeGrafter"/>
</dbReference>
<dbReference type="Proteomes" id="UP000230935">
    <property type="component" value="Unassembled WGS sequence"/>
</dbReference>
<dbReference type="PANTHER" id="PTHR12631:SF10">
    <property type="entry name" value="BETA-XYLOSIDASE-LIKE PROTEIN-RELATED"/>
    <property type="match status" value="1"/>
</dbReference>
<accession>A0A2H0W0C5</accession>
<evidence type="ECO:0000313" key="3">
    <source>
        <dbReference type="Proteomes" id="UP000230935"/>
    </source>
</evidence>